<dbReference type="Gene3D" id="3.40.50.1240">
    <property type="entry name" value="Phosphoglycerate mutase-like"/>
    <property type="match status" value="1"/>
</dbReference>
<name>A0A9D5C1C8_9LILI</name>
<dbReference type="EMBL" id="JAGGNH010000009">
    <property type="protein sequence ID" value="KAJ0964314.1"/>
    <property type="molecule type" value="Genomic_DNA"/>
</dbReference>
<keyword evidence="2" id="KW-1185">Reference proteome</keyword>
<dbReference type="AlphaFoldDB" id="A0A9D5C1C8"/>
<comment type="caution">
    <text evidence="1">The sequence shown here is derived from an EMBL/GenBank/DDBJ whole genome shotgun (WGS) entry which is preliminary data.</text>
</comment>
<evidence type="ECO:0000313" key="1">
    <source>
        <dbReference type="EMBL" id="KAJ0964314.1"/>
    </source>
</evidence>
<dbReference type="CDD" id="cd07040">
    <property type="entry name" value="HP"/>
    <property type="match status" value="1"/>
</dbReference>
<organism evidence="1 2">
    <name type="scientific">Dioscorea zingiberensis</name>
    <dbReference type="NCBI Taxonomy" id="325984"/>
    <lineage>
        <taxon>Eukaryota</taxon>
        <taxon>Viridiplantae</taxon>
        <taxon>Streptophyta</taxon>
        <taxon>Embryophyta</taxon>
        <taxon>Tracheophyta</taxon>
        <taxon>Spermatophyta</taxon>
        <taxon>Magnoliopsida</taxon>
        <taxon>Liliopsida</taxon>
        <taxon>Dioscoreales</taxon>
        <taxon>Dioscoreaceae</taxon>
        <taxon>Dioscorea</taxon>
    </lineage>
</organism>
<proteinExistence type="predicted"/>
<dbReference type="OrthoDB" id="414418at2759"/>
<reference evidence="1" key="1">
    <citation type="submission" date="2021-03" db="EMBL/GenBank/DDBJ databases">
        <authorList>
            <person name="Li Z."/>
            <person name="Yang C."/>
        </authorList>
    </citation>
    <scope>NUCLEOTIDE SEQUENCE</scope>
    <source>
        <strain evidence="1">Dzin_1.0</strain>
        <tissue evidence="1">Leaf</tissue>
    </source>
</reference>
<accession>A0A9D5C1C8</accession>
<gene>
    <name evidence="1" type="ORF">J5N97_029436</name>
</gene>
<dbReference type="SUPFAM" id="SSF53254">
    <property type="entry name" value="Phosphoglycerate mutase-like"/>
    <property type="match status" value="1"/>
</dbReference>
<dbReference type="InterPro" id="IPR013078">
    <property type="entry name" value="His_Pase_superF_clade-1"/>
</dbReference>
<dbReference type="InterPro" id="IPR012398">
    <property type="entry name" value="PRIB5"/>
</dbReference>
<dbReference type="Pfam" id="PF00300">
    <property type="entry name" value="His_Phos_1"/>
    <property type="match status" value="1"/>
</dbReference>
<dbReference type="PANTHER" id="PTHR16469:SF27">
    <property type="entry name" value="UBIQUITIN-ASSOCIATED AND SH3 DOMAIN-CONTAINING BA-RELATED"/>
    <property type="match status" value="1"/>
</dbReference>
<dbReference type="PIRSF" id="PIRSF015897">
    <property type="entry name" value="PRIB5"/>
    <property type="match status" value="1"/>
</dbReference>
<dbReference type="InterPro" id="IPR029033">
    <property type="entry name" value="His_PPase_superfam"/>
</dbReference>
<evidence type="ECO:0000313" key="2">
    <source>
        <dbReference type="Proteomes" id="UP001085076"/>
    </source>
</evidence>
<dbReference type="Proteomes" id="UP001085076">
    <property type="component" value="Miscellaneous, Linkage group lg09"/>
</dbReference>
<sequence>MESTTAVQNVVVMRHGDRMDVAVPRWLTFADRPWDPPLTDDGLIRAWSTGKRLRAIDFPIHRVIVSPFLRCLQTAREVISALCAIVENESQLLAMETSEGVAIDPSKVKVSIEYGLCEALCREAIKIDPVPKDGSWLPDLSDLEANLPVGTIDHSVDHVYKELPKWEETLAGARSRYYAIFRDLADKFPHENLLLVTHGEGVGVSVSSFMKNTQVFEVEYCAYSHLQRENSFSSSEFTSTDFKVLTSSGQTGVHFLGLTQSEFLDC</sequence>
<dbReference type="InterPro" id="IPR051710">
    <property type="entry name" value="Phosphatase_SH3-domain"/>
</dbReference>
<protein>
    <recommendedName>
        <fullName evidence="3">Phosphoglycerate mutase family protein</fullName>
    </recommendedName>
</protein>
<dbReference type="PANTHER" id="PTHR16469">
    <property type="entry name" value="UBIQUITIN-ASSOCIATED AND SH3 DOMAIN-CONTAINING BA-RELATED"/>
    <property type="match status" value="1"/>
</dbReference>
<evidence type="ECO:0008006" key="3">
    <source>
        <dbReference type="Google" id="ProtNLM"/>
    </source>
</evidence>
<reference evidence="1" key="2">
    <citation type="journal article" date="2022" name="Hortic Res">
        <title>The genome of Dioscorea zingiberensis sheds light on the biosynthesis, origin and evolution of the medicinally important diosgenin saponins.</title>
        <authorList>
            <person name="Li Y."/>
            <person name="Tan C."/>
            <person name="Li Z."/>
            <person name="Guo J."/>
            <person name="Li S."/>
            <person name="Chen X."/>
            <person name="Wang C."/>
            <person name="Dai X."/>
            <person name="Yang H."/>
            <person name="Song W."/>
            <person name="Hou L."/>
            <person name="Xu J."/>
            <person name="Tong Z."/>
            <person name="Xu A."/>
            <person name="Yuan X."/>
            <person name="Wang W."/>
            <person name="Yang Q."/>
            <person name="Chen L."/>
            <person name="Sun Z."/>
            <person name="Wang K."/>
            <person name="Pan B."/>
            <person name="Chen J."/>
            <person name="Bao Y."/>
            <person name="Liu F."/>
            <person name="Qi X."/>
            <person name="Gang D.R."/>
            <person name="Wen J."/>
            <person name="Li J."/>
        </authorList>
    </citation>
    <scope>NUCLEOTIDE SEQUENCE</scope>
    <source>
        <strain evidence="1">Dzin_1.0</strain>
    </source>
</reference>